<dbReference type="InterPro" id="IPR051324">
    <property type="entry name" value="Stress/Tellurium_Resist"/>
</dbReference>
<dbReference type="PANTHER" id="PTHR32097:SF18">
    <property type="entry name" value="RING-TYPE DOMAIN-CONTAINING PROTEIN"/>
    <property type="match status" value="1"/>
</dbReference>
<dbReference type="EMBL" id="JBHSFN010000003">
    <property type="protein sequence ID" value="MFC4585785.1"/>
    <property type="molecule type" value="Genomic_DNA"/>
</dbReference>
<evidence type="ECO:0000313" key="3">
    <source>
        <dbReference type="Proteomes" id="UP001595891"/>
    </source>
</evidence>
<keyword evidence="3" id="KW-1185">Reference proteome</keyword>
<sequence>MDPVAEVLLRRRRRVAAGVIAAEPFSAETTGGRPHRGAVLKPAVGSGVVALEAELLQAGFLLSAELHQWLAGTDATELSRVGHHLVRAILAELGADVQHVPLFRDFPRSVPTDTAEFYVRRVFTLLLQESERPCVLCGTAGTVHPVAPCAHLVCRTCWDGAVFSACPICHRRVDPDDPFLRPADDPVAEATTARAPRTQLTVLGLCEDAEAASRDLLEGLLARQTPLSAEDRADVMTLVERNRPASGGWLPETIPLRETRATVLAALIADGDADDLLARHTDTATDVLRLLYALMGGDPGLRTPPPRRTTLPRGLRRALLGRLDAMPMARLTEDVLRYTGPWTRMAEVLHPHEHHLRFPGAALAFAVLRGTRLDAETPFGRAMLSQAARHPGVLRVDGRRLRTVTFAAQVENALRDGDLATALALLARRPGELLRRLSHLLRLVQPSGSTRASEQGALAPGVPVRDVVGAGSLLAVLEEAVRKVAPGVVVATLGQVRTPSGGTRLFQPRGGALFWAQPDSRPELPARLVGDVADVLTREMLRRAGTLPPLDRVVLDEGLTDLIAPASERSATSALVRIARGGLQPIPRGERIRLFLHWTEPEGTRVDLDLSVAVYDERWEFVGLCDYTSLRIGGDAAVHSGDLTSAPGPLGSSEFVDLDVRALRELGGRYVMPVVFSFDDVPFDQLVRGFAGFMESPAGLFDPLAVRQRFDLAGPAKTLVPLVADLWSRTMRWADLNLSTRGRGHDVDGYAAQLARLGSALEDFYGLGERVTLWEVACWHAAARAGEVLVRRGDGAPLRYARRAGEDAWAFASRLMAARDPDGTVDGPVGAASLAAVIDGDVALAPGAEVYALYPDRLEGTGLRLLDAADLLSGLAVEPEEVGGGEVLSSAGSTAGAVEVQKR</sequence>
<comment type="caution">
    <text evidence="2">The sequence shown here is derived from an EMBL/GenBank/DDBJ whole genome shotgun (WGS) entry which is preliminary data.</text>
</comment>
<dbReference type="RefSeq" id="WP_262841230.1">
    <property type="nucleotide sequence ID" value="NZ_JANZYP010000004.1"/>
</dbReference>
<dbReference type="Proteomes" id="UP001595891">
    <property type="component" value="Unassembled WGS sequence"/>
</dbReference>
<dbReference type="Pfam" id="PF14447">
    <property type="entry name" value="Prok-RING_4"/>
    <property type="match status" value="1"/>
</dbReference>
<feature type="domain" description="RING-type" evidence="1">
    <location>
        <begin position="134"/>
        <end position="170"/>
    </location>
</feature>
<dbReference type="PANTHER" id="PTHR32097">
    <property type="entry name" value="CAMP-BINDING PROTEIN 1-RELATED"/>
    <property type="match status" value="1"/>
</dbReference>
<dbReference type="SUPFAM" id="SSF57850">
    <property type="entry name" value="RING/U-box"/>
    <property type="match status" value="1"/>
</dbReference>
<dbReference type="PROSITE" id="PS50089">
    <property type="entry name" value="ZF_RING_2"/>
    <property type="match status" value="1"/>
</dbReference>
<dbReference type="Gene3D" id="3.30.40.10">
    <property type="entry name" value="Zinc/RING finger domain, C3HC4 (zinc finger)"/>
    <property type="match status" value="1"/>
</dbReference>
<dbReference type="InterPro" id="IPR013083">
    <property type="entry name" value="Znf_RING/FYVE/PHD"/>
</dbReference>
<gene>
    <name evidence="2" type="ORF">ACFO8L_06870</name>
</gene>
<evidence type="ECO:0000313" key="2">
    <source>
        <dbReference type="EMBL" id="MFC4585785.1"/>
    </source>
</evidence>
<organism evidence="2 3">
    <name type="scientific">Sphaerisporangium corydalis</name>
    <dbReference type="NCBI Taxonomy" id="1441875"/>
    <lineage>
        <taxon>Bacteria</taxon>
        <taxon>Bacillati</taxon>
        <taxon>Actinomycetota</taxon>
        <taxon>Actinomycetes</taxon>
        <taxon>Streptosporangiales</taxon>
        <taxon>Streptosporangiaceae</taxon>
        <taxon>Sphaerisporangium</taxon>
    </lineage>
</organism>
<name>A0ABV9EBJ5_9ACTN</name>
<dbReference type="NCBIfam" id="NF041916">
    <property type="entry name" value="RING_SCO0854"/>
    <property type="match status" value="1"/>
</dbReference>
<protein>
    <submittedName>
        <fullName evidence="2">MXAN_6230/SCO0854 family RING domain-containing protein</fullName>
    </submittedName>
</protein>
<evidence type="ECO:0000259" key="1">
    <source>
        <dbReference type="PROSITE" id="PS50089"/>
    </source>
</evidence>
<reference evidence="3" key="1">
    <citation type="journal article" date="2019" name="Int. J. Syst. Evol. Microbiol.">
        <title>The Global Catalogue of Microorganisms (GCM) 10K type strain sequencing project: providing services to taxonomists for standard genome sequencing and annotation.</title>
        <authorList>
            <consortium name="The Broad Institute Genomics Platform"/>
            <consortium name="The Broad Institute Genome Sequencing Center for Infectious Disease"/>
            <person name="Wu L."/>
            <person name="Ma J."/>
        </authorList>
    </citation>
    <scope>NUCLEOTIDE SEQUENCE [LARGE SCALE GENOMIC DNA]</scope>
    <source>
        <strain evidence="3">CCUG 49560</strain>
    </source>
</reference>
<proteinExistence type="predicted"/>
<accession>A0ABV9EBJ5</accession>
<dbReference type="InterPro" id="IPR001841">
    <property type="entry name" value="Znf_RING"/>
</dbReference>